<sequence>MQWFRSSSYSPSESSICEDYSGKAADNDITPRTYGLFRHHTVPDEHSPGGGDVTWVIDDFNADKNASYLPQTTIGPFISVRTGQQVEVIEYNLQSLPEYCLVRVIGTQDSNNSIASEGVVPLYCLRFPSRSAAFSSKSASMETDDVTTVCNESSPSFSIESSSSTKRKGTFKKWLTNPVRKLSSGKLDKTSNSSNESPKSGGKKSSLSVTSWKANNSKDESNKVLTKSADSIGLNKSSSVSLPTTPSLVAQTSKSLDLNGCVVNVTEEDGDVTDVELPPPMKIQEHTYPAVSSLSANPANVDITQNIESMISSVDLGTSDLEFIVNIQTETSEELSTNGINNELSERKDPNDGTNDEMNEETDNSITEESEREKALIKRKFILQELVDTERDYVFNLGLVVDGYLELMRNETEIAVPEDLKNGKDKIVFGNIEAIYEWHRDSFLAEIDKCLEEPERLGLLFRRCERRLNMYVVYCQNKPKSEHIVSEHLDTFFEEIRQKLGHKLQLPDLLIKPVQRIMKYQLLLRDMLKTTEKAGLSKEAEDLKKAVHIMHVVPKAANDMMCVGRLQHFDGKITAQGKLLQQGLLSVGELGSGSSGGGSSINNSSIGSTKLKERQVFLFEQIIIFSETVGQKGPFSNPVYLYKAHLMVNKMCLIDKVDDSDPTKFLLKSKDPNMSEIAFLCQGSNKEVTDVWVTNIRAILDTQLDFLRALQSPIAYQKELTKEVSAPELGSLWNPSLRKTLSHPAAVHREKNLKSTTKEQPLGSTVTSKSMRQSNKTKNKTFLAVNNECESVVIETSCESDSTTTTTTTYHSSPDPSNRKYSCPSSDKPPTHSHKQQSSSPSKSKRTFLEGFKNPLRQKKTDTSIVVSSESTVTSNLLSSHSLDSSTGAQTRSKLEAQTKDSSVIRRWSESATPLINTTPQTISNTNSLQSNNKTDNNITGNITGNTTNNNDNNINSSHVSTHSKQ</sequence>
<evidence type="ECO:0000256" key="3">
    <source>
        <dbReference type="ARBA" id="ARBA00022658"/>
    </source>
</evidence>
<dbReference type="EMBL" id="CAJPVJ010003637">
    <property type="protein sequence ID" value="CAG2167803.1"/>
    <property type="molecule type" value="Genomic_DNA"/>
</dbReference>
<dbReference type="Gene3D" id="2.30.29.30">
    <property type="entry name" value="Pleckstrin-homology domain (PH domain)/Phosphotyrosine-binding domain (PTB)"/>
    <property type="match status" value="1"/>
</dbReference>
<dbReference type="GO" id="GO:0007411">
    <property type="term" value="P:axon guidance"/>
    <property type="evidence" value="ECO:0007669"/>
    <property type="project" value="TreeGrafter"/>
</dbReference>
<dbReference type="Gene3D" id="1.20.900.10">
    <property type="entry name" value="Dbl homology (DH) domain"/>
    <property type="match status" value="1"/>
</dbReference>
<feature type="compositionally biased region" description="Low complexity" evidence="4">
    <location>
        <begin position="190"/>
        <end position="211"/>
    </location>
</feature>
<feature type="compositionally biased region" description="Acidic residues" evidence="4">
    <location>
        <begin position="354"/>
        <end position="368"/>
    </location>
</feature>
<dbReference type="Gene3D" id="2.30.30.40">
    <property type="entry name" value="SH3 Domains"/>
    <property type="match status" value="1"/>
</dbReference>
<dbReference type="OrthoDB" id="10256089at2759"/>
<dbReference type="EMBL" id="OC918462">
    <property type="protein sequence ID" value="CAD7649441.1"/>
    <property type="molecule type" value="Genomic_DNA"/>
</dbReference>
<dbReference type="Pfam" id="PF00621">
    <property type="entry name" value="RhoGEF"/>
    <property type="match status" value="1"/>
</dbReference>
<feature type="compositionally biased region" description="Basic and acidic residues" evidence="4">
    <location>
        <begin position="748"/>
        <end position="757"/>
    </location>
</feature>
<dbReference type="PANTHER" id="PTHR22826:SF106">
    <property type="entry name" value="TRIO, ISOFORM A"/>
    <property type="match status" value="1"/>
</dbReference>
<feature type="compositionally biased region" description="Low complexity" evidence="4">
    <location>
        <begin position="932"/>
        <end position="956"/>
    </location>
</feature>
<dbReference type="Pfam" id="PF22697">
    <property type="entry name" value="SOS1_NGEF_PH"/>
    <property type="match status" value="1"/>
</dbReference>
<name>A0A7R9QKP8_9ACAR</name>
<dbReference type="InterPro" id="IPR035899">
    <property type="entry name" value="DBL_dom_sf"/>
</dbReference>
<feature type="region of interest" description="Disordered" evidence="4">
    <location>
        <begin position="182"/>
        <end position="222"/>
    </location>
</feature>
<feature type="compositionally biased region" description="Polar residues" evidence="4">
    <location>
        <begin position="758"/>
        <end position="776"/>
    </location>
</feature>
<dbReference type="InterPro" id="IPR051336">
    <property type="entry name" value="RhoGEF_Guanine_NuclExch_SF"/>
</dbReference>
<feature type="compositionally biased region" description="Polar residues" evidence="4">
    <location>
        <begin position="332"/>
        <end position="343"/>
    </location>
</feature>
<dbReference type="PROSITE" id="PS00741">
    <property type="entry name" value="DH_1"/>
    <property type="match status" value="1"/>
</dbReference>
<feature type="compositionally biased region" description="Low complexity" evidence="4">
    <location>
        <begin position="863"/>
        <end position="886"/>
    </location>
</feature>
<dbReference type="CDD" id="cd00160">
    <property type="entry name" value="RhoGEF"/>
    <property type="match status" value="1"/>
</dbReference>
<gene>
    <name evidence="6" type="ORF">ONB1V03_LOCUS7300</name>
</gene>
<dbReference type="SUPFAM" id="SSF48065">
    <property type="entry name" value="DBL homology domain (DH-domain)"/>
    <property type="match status" value="1"/>
</dbReference>
<dbReference type="FunFam" id="1.20.900.10:FF:000008">
    <property type="entry name" value="rho guanine nucleotide exchange factor 25"/>
    <property type="match status" value="1"/>
</dbReference>
<evidence type="ECO:0000313" key="7">
    <source>
        <dbReference type="Proteomes" id="UP000728032"/>
    </source>
</evidence>
<dbReference type="InterPro" id="IPR000219">
    <property type="entry name" value="DH_dom"/>
</dbReference>
<dbReference type="Proteomes" id="UP000728032">
    <property type="component" value="Unassembled WGS sequence"/>
</dbReference>
<feature type="region of interest" description="Disordered" evidence="4">
    <location>
        <begin position="144"/>
        <end position="163"/>
    </location>
</feature>
<feature type="region of interest" description="Disordered" evidence="4">
    <location>
        <begin position="332"/>
        <end position="370"/>
    </location>
</feature>
<keyword evidence="2" id="KW-0963">Cytoplasm</keyword>
<dbReference type="PROSITE" id="PS50010">
    <property type="entry name" value="DH_2"/>
    <property type="match status" value="1"/>
</dbReference>
<organism evidence="6">
    <name type="scientific">Oppiella nova</name>
    <dbReference type="NCBI Taxonomy" id="334625"/>
    <lineage>
        <taxon>Eukaryota</taxon>
        <taxon>Metazoa</taxon>
        <taxon>Ecdysozoa</taxon>
        <taxon>Arthropoda</taxon>
        <taxon>Chelicerata</taxon>
        <taxon>Arachnida</taxon>
        <taxon>Acari</taxon>
        <taxon>Acariformes</taxon>
        <taxon>Sarcoptiformes</taxon>
        <taxon>Oribatida</taxon>
        <taxon>Brachypylina</taxon>
        <taxon>Oppioidea</taxon>
        <taxon>Oppiidae</taxon>
        <taxon>Oppiella</taxon>
    </lineage>
</organism>
<feature type="compositionally biased region" description="Polar residues" evidence="4">
    <location>
        <begin position="957"/>
        <end position="966"/>
    </location>
</feature>
<dbReference type="InterPro" id="IPR011993">
    <property type="entry name" value="PH-like_dom_sf"/>
</dbReference>
<dbReference type="GO" id="GO:0019898">
    <property type="term" value="C:extrinsic component of membrane"/>
    <property type="evidence" value="ECO:0007669"/>
    <property type="project" value="TreeGrafter"/>
</dbReference>
<dbReference type="CDD" id="cd13241">
    <property type="entry name" value="PH2_Kalirin_Trio_p63RhoGEF"/>
    <property type="match status" value="1"/>
</dbReference>
<comment type="subcellular location">
    <subcellularLocation>
        <location evidence="1">Cytoplasm</location>
    </subcellularLocation>
</comment>
<feature type="compositionally biased region" description="Low complexity" evidence="4">
    <location>
        <begin position="153"/>
        <end position="163"/>
    </location>
</feature>
<dbReference type="InterPro" id="IPR001331">
    <property type="entry name" value="GDS_CDC24_CS"/>
</dbReference>
<keyword evidence="7" id="KW-1185">Reference proteome</keyword>
<evidence type="ECO:0000259" key="5">
    <source>
        <dbReference type="PROSITE" id="PS50010"/>
    </source>
</evidence>
<evidence type="ECO:0000313" key="6">
    <source>
        <dbReference type="EMBL" id="CAD7649441.1"/>
    </source>
</evidence>
<reference evidence="6" key="1">
    <citation type="submission" date="2020-11" db="EMBL/GenBank/DDBJ databases">
        <authorList>
            <person name="Tran Van P."/>
        </authorList>
    </citation>
    <scope>NUCLEOTIDE SEQUENCE</scope>
</reference>
<evidence type="ECO:0000256" key="2">
    <source>
        <dbReference type="ARBA" id="ARBA00022490"/>
    </source>
</evidence>
<feature type="compositionally biased region" description="Polar residues" evidence="4">
    <location>
        <begin position="810"/>
        <end position="825"/>
    </location>
</feature>
<feature type="region of interest" description="Disordered" evidence="4">
    <location>
        <begin position="917"/>
        <end position="966"/>
    </location>
</feature>
<dbReference type="InterPro" id="IPR055251">
    <property type="entry name" value="SOS1_NGEF_PH"/>
</dbReference>
<dbReference type="AlphaFoldDB" id="A0A7R9QKP8"/>
<proteinExistence type="predicted"/>
<dbReference type="SUPFAM" id="SSF50729">
    <property type="entry name" value="PH domain-like"/>
    <property type="match status" value="1"/>
</dbReference>
<dbReference type="GO" id="GO:0005085">
    <property type="term" value="F:guanyl-nucleotide exchange factor activity"/>
    <property type="evidence" value="ECO:0007669"/>
    <property type="project" value="UniProtKB-KW"/>
</dbReference>
<accession>A0A7R9QKP8</accession>
<dbReference type="GO" id="GO:0005737">
    <property type="term" value="C:cytoplasm"/>
    <property type="evidence" value="ECO:0007669"/>
    <property type="project" value="UniProtKB-SubCell"/>
</dbReference>
<dbReference type="SMART" id="SM00325">
    <property type="entry name" value="RhoGEF"/>
    <property type="match status" value="1"/>
</dbReference>
<feature type="compositionally biased region" description="Polar residues" evidence="4">
    <location>
        <begin position="917"/>
        <end position="931"/>
    </location>
</feature>
<protein>
    <recommendedName>
        <fullName evidence="5">DH domain-containing protein</fullName>
    </recommendedName>
</protein>
<feature type="domain" description="DH" evidence="5">
    <location>
        <begin position="378"/>
        <end position="560"/>
    </location>
</feature>
<keyword evidence="3" id="KW-0344">Guanine-nucleotide releasing factor</keyword>
<dbReference type="PANTHER" id="PTHR22826">
    <property type="entry name" value="RHO GUANINE EXCHANGE FACTOR-RELATED"/>
    <property type="match status" value="1"/>
</dbReference>
<evidence type="ECO:0000256" key="4">
    <source>
        <dbReference type="SAM" id="MobiDB-lite"/>
    </source>
</evidence>
<dbReference type="SMART" id="SM00233">
    <property type="entry name" value="PH"/>
    <property type="match status" value="1"/>
</dbReference>
<evidence type="ECO:0000256" key="1">
    <source>
        <dbReference type="ARBA" id="ARBA00004496"/>
    </source>
</evidence>
<dbReference type="InterPro" id="IPR001849">
    <property type="entry name" value="PH_domain"/>
</dbReference>
<dbReference type="GO" id="GO:0035556">
    <property type="term" value="P:intracellular signal transduction"/>
    <property type="evidence" value="ECO:0007669"/>
    <property type="project" value="InterPro"/>
</dbReference>
<feature type="region of interest" description="Disordered" evidence="4">
    <location>
        <begin position="797"/>
        <end position="895"/>
    </location>
</feature>
<feature type="region of interest" description="Disordered" evidence="4">
    <location>
        <begin position="748"/>
        <end position="779"/>
    </location>
</feature>